<protein>
    <submittedName>
        <fullName evidence="2">Ectoine hydroxylase</fullName>
    </submittedName>
</protein>
<reference evidence="2 3" key="1">
    <citation type="journal article" date="2017" name="Nat. Ecol. Evol.">
        <title>Scallop genome provides insights into evolution of bilaterian karyotype and development.</title>
        <authorList>
            <person name="Wang S."/>
            <person name="Zhang J."/>
            <person name="Jiao W."/>
            <person name="Li J."/>
            <person name="Xun X."/>
            <person name="Sun Y."/>
            <person name="Guo X."/>
            <person name="Huan P."/>
            <person name="Dong B."/>
            <person name="Zhang L."/>
            <person name="Hu X."/>
            <person name="Sun X."/>
            <person name="Wang J."/>
            <person name="Zhao C."/>
            <person name="Wang Y."/>
            <person name="Wang D."/>
            <person name="Huang X."/>
            <person name="Wang R."/>
            <person name="Lv J."/>
            <person name="Li Y."/>
            <person name="Zhang Z."/>
            <person name="Liu B."/>
            <person name="Lu W."/>
            <person name="Hui Y."/>
            <person name="Liang J."/>
            <person name="Zhou Z."/>
            <person name="Hou R."/>
            <person name="Li X."/>
            <person name="Liu Y."/>
            <person name="Li H."/>
            <person name="Ning X."/>
            <person name="Lin Y."/>
            <person name="Zhao L."/>
            <person name="Xing Q."/>
            <person name="Dou J."/>
            <person name="Li Y."/>
            <person name="Mao J."/>
            <person name="Guo H."/>
            <person name="Dou H."/>
            <person name="Li T."/>
            <person name="Mu C."/>
            <person name="Jiang W."/>
            <person name="Fu Q."/>
            <person name="Fu X."/>
            <person name="Miao Y."/>
            <person name="Liu J."/>
            <person name="Yu Q."/>
            <person name="Li R."/>
            <person name="Liao H."/>
            <person name="Li X."/>
            <person name="Kong Y."/>
            <person name="Jiang Z."/>
            <person name="Chourrout D."/>
            <person name="Li R."/>
            <person name="Bao Z."/>
        </authorList>
    </citation>
    <scope>NUCLEOTIDE SEQUENCE [LARGE SCALE GENOMIC DNA]</scope>
    <source>
        <strain evidence="2 3">PY_sf001</strain>
    </source>
</reference>
<evidence type="ECO:0000256" key="1">
    <source>
        <dbReference type="ARBA" id="ARBA00001962"/>
    </source>
</evidence>
<proteinExistence type="predicted"/>
<evidence type="ECO:0000313" key="2">
    <source>
        <dbReference type="EMBL" id="OWF52761.1"/>
    </source>
</evidence>
<sequence length="286" mass="32506">MSFGVYQFDPGNLDVSTSMQTDYDDNGYIVYKQFLDKEELTNILKVLEDPDLINNHGYGVPDGLGTKAKMVIWSHPGSDVTGMLARSEKVVNTCEQLMGGGEVYHYHAKFIRKDAFDGGSHLWHQDYGYWYQNGCLFPEEMITIFVAIDKCEKENGCLQILKGSHKCGRIEHKPVAGQTMADMDRVNAIKEKCPLEHVELNPGDALIFHANLIHTSAPNTSPKRRWALLHSYNKKSNDPIYKHHHPNYTPLTKVKDNSIKECRNYTDFSGKDFMDPKSDKTTEGKK</sequence>
<comment type="caution">
    <text evidence="2">The sequence shown here is derived from an EMBL/GenBank/DDBJ whole genome shotgun (WGS) entry which is preliminary data.</text>
</comment>
<dbReference type="SUPFAM" id="SSF51197">
    <property type="entry name" value="Clavaminate synthase-like"/>
    <property type="match status" value="1"/>
</dbReference>
<comment type="cofactor">
    <cofactor evidence="1">
        <name>Fe cation</name>
        <dbReference type="ChEBI" id="CHEBI:24875"/>
    </cofactor>
</comment>
<organism evidence="2 3">
    <name type="scientific">Mizuhopecten yessoensis</name>
    <name type="common">Japanese scallop</name>
    <name type="synonym">Patinopecten yessoensis</name>
    <dbReference type="NCBI Taxonomy" id="6573"/>
    <lineage>
        <taxon>Eukaryota</taxon>
        <taxon>Metazoa</taxon>
        <taxon>Spiralia</taxon>
        <taxon>Lophotrochozoa</taxon>
        <taxon>Mollusca</taxon>
        <taxon>Bivalvia</taxon>
        <taxon>Autobranchia</taxon>
        <taxon>Pteriomorphia</taxon>
        <taxon>Pectinida</taxon>
        <taxon>Pectinoidea</taxon>
        <taxon>Pectinidae</taxon>
        <taxon>Mizuhopecten</taxon>
    </lineage>
</organism>
<dbReference type="EMBL" id="NEDP02001659">
    <property type="protein sequence ID" value="OWF52761.1"/>
    <property type="molecule type" value="Genomic_DNA"/>
</dbReference>
<name>A0A210QVJ6_MIZYE</name>
<dbReference type="OrthoDB" id="445007at2759"/>
<dbReference type="Gene3D" id="2.60.120.620">
    <property type="entry name" value="q2cbj1_9rhob like domain"/>
    <property type="match status" value="1"/>
</dbReference>
<dbReference type="Proteomes" id="UP000242188">
    <property type="component" value="Unassembled WGS sequence"/>
</dbReference>
<dbReference type="PANTHER" id="PTHR20883:SF51">
    <property type="entry name" value="PHYTANOYL-COA HYDROXYLASE"/>
    <property type="match status" value="1"/>
</dbReference>
<dbReference type="Pfam" id="PF05721">
    <property type="entry name" value="PhyH"/>
    <property type="match status" value="1"/>
</dbReference>
<dbReference type="PANTHER" id="PTHR20883">
    <property type="entry name" value="PHYTANOYL-COA DIOXYGENASE DOMAIN CONTAINING 1"/>
    <property type="match status" value="1"/>
</dbReference>
<evidence type="ECO:0000313" key="3">
    <source>
        <dbReference type="Proteomes" id="UP000242188"/>
    </source>
</evidence>
<keyword evidence="3" id="KW-1185">Reference proteome</keyword>
<dbReference type="InterPro" id="IPR008775">
    <property type="entry name" value="Phytyl_CoA_dOase-like"/>
</dbReference>
<gene>
    <name evidence="2" type="ORF">KP79_PYT03728</name>
</gene>
<accession>A0A210QVJ6</accession>
<dbReference type="AlphaFoldDB" id="A0A210QVJ6"/>